<evidence type="ECO:0000313" key="9">
    <source>
        <dbReference type="EMBL" id="ORM90350.1"/>
    </source>
</evidence>
<feature type="chain" id="PRO_5012936434" description="phospholipase D" evidence="7">
    <location>
        <begin position="21"/>
        <end position="173"/>
    </location>
</feature>
<evidence type="ECO:0000256" key="4">
    <source>
        <dbReference type="ARBA" id="ARBA00022801"/>
    </source>
</evidence>
<organism evidence="9 10">
    <name type="scientific">Pantoea cypripedii</name>
    <name type="common">Pectobacterium cypripedii</name>
    <name type="synonym">Erwinia cypripedii</name>
    <dbReference type="NCBI Taxonomy" id="55209"/>
    <lineage>
        <taxon>Bacteria</taxon>
        <taxon>Pseudomonadati</taxon>
        <taxon>Pseudomonadota</taxon>
        <taxon>Gammaproteobacteria</taxon>
        <taxon>Enterobacterales</taxon>
        <taxon>Erwiniaceae</taxon>
        <taxon>Pantoea</taxon>
    </lineage>
</organism>
<name>A0A1X1EN13_PANCY</name>
<comment type="similarity">
    <text evidence="2">Belongs to the phospholipase D family.</text>
</comment>
<dbReference type="PANTHER" id="PTHR43856">
    <property type="entry name" value="CARDIOLIPIN HYDROLASE"/>
    <property type="match status" value="1"/>
</dbReference>
<evidence type="ECO:0000256" key="3">
    <source>
        <dbReference type="ARBA" id="ARBA00012027"/>
    </source>
</evidence>
<comment type="caution">
    <text evidence="9">The sequence shown here is derived from an EMBL/GenBank/DDBJ whole genome shotgun (WGS) entry which is preliminary data.</text>
</comment>
<sequence>MKKYIFAFILLLLNQPGVYAEVSISAGFSPGGTAQARVLQTINSAQLSADIAAYEFTSWPVADALAAAAYRGVAVRLVADAGANRQAWLPAHQLACAGIPVRLSSRYRIMHNKFIVTGNNLVETGSFNFTAAAANRNAENVVVINGDREVTDEYQTEFNRLWDESVPLPCDRK</sequence>
<dbReference type="Proteomes" id="UP000193749">
    <property type="component" value="Unassembled WGS sequence"/>
</dbReference>
<keyword evidence="5" id="KW-0442">Lipid degradation</keyword>
<feature type="signal peptide" evidence="7">
    <location>
        <begin position="1"/>
        <end position="20"/>
    </location>
</feature>
<reference evidence="9 10" key="1">
    <citation type="journal article" date="2017" name="Antonie Van Leeuwenhoek">
        <title>Phylogenomic resolution of the bacterial genus Pantoea and its relationship with Erwinia and Tatumella.</title>
        <authorList>
            <person name="Palmer M."/>
            <person name="Steenkamp E.T."/>
            <person name="Coetzee M.P."/>
            <person name="Chan W.Y."/>
            <person name="van Zyl E."/>
            <person name="De Maayer P."/>
            <person name="Coutinho T.A."/>
            <person name="Blom J."/>
            <person name="Smits T.H."/>
            <person name="Duffy B."/>
            <person name="Venter S.N."/>
        </authorList>
    </citation>
    <scope>NUCLEOTIDE SEQUENCE [LARGE SCALE GENOMIC DNA]</scope>
    <source>
        <strain evidence="9 10">LMG 2657</strain>
    </source>
</reference>
<evidence type="ECO:0000256" key="6">
    <source>
        <dbReference type="ARBA" id="ARBA00023098"/>
    </source>
</evidence>
<evidence type="ECO:0000256" key="2">
    <source>
        <dbReference type="ARBA" id="ARBA00008664"/>
    </source>
</evidence>
<dbReference type="InterPro" id="IPR001736">
    <property type="entry name" value="PLipase_D/transphosphatidylase"/>
</dbReference>
<feature type="domain" description="PLD phosphodiesterase" evidence="8">
    <location>
        <begin position="106"/>
        <end position="133"/>
    </location>
</feature>
<dbReference type="STRING" id="55209.HA50_26395"/>
<keyword evidence="7" id="KW-0732">Signal</keyword>
<dbReference type="GO" id="GO:0016042">
    <property type="term" value="P:lipid catabolic process"/>
    <property type="evidence" value="ECO:0007669"/>
    <property type="project" value="UniProtKB-KW"/>
</dbReference>
<dbReference type="EMBL" id="MLJI01000002">
    <property type="protein sequence ID" value="ORM90350.1"/>
    <property type="molecule type" value="Genomic_DNA"/>
</dbReference>
<evidence type="ECO:0000256" key="7">
    <source>
        <dbReference type="SAM" id="SignalP"/>
    </source>
</evidence>
<dbReference type="AlphaFoldDB" id="A0A1X1EN13"/>
<dbReference type="Pfam" id="PF13091">
    <property type="entry name" value="PLDc_2"/>
    <property type="match status" value="1"/>
</dbReference>
<dbReference type="PROSITE" id="PS50035">
    <property type="entry name" value="PLD"/>
    <property type="match status" value="1"/>
</dbReference>
<accession>A0A1X1EN13</accession>
<keyword evidence="10" id="KW-1185">Reference proteome</keyword>
<proteinExistence type="inferred from homology"/>
<dbReference type="SUPFAM" id="SSF56024">
    <property type="entry name" value="Phospholipase D/nuclease"/>
    <property type="match status" value="1"/>
</dbReference>
<gene>
    <name evidence="9" type="ORF">HA50_26395</name>
</gene>
<keyword evidence="9" id="KW-0540">Nuclease</keyword>
<keyword evidence="6" id="KW-0443">Lipid metabolism</keyword>
<evidence type="ECO:0000313" key="10">
    <source>
        <dbReference type="Proteomes" id="UP000193749"/>
    </source>
</evidence>
<dbReference type="EC" id="3.1.4.4" evidence="3"/>
<dbReference type="Gene3D" id="3.30.870.10">
    <property type="entry name" value="Endonuclease Chain A"/>
    <property type="match status" value="1"/>
</dbReference>
<dbReference type="PANTHER" id="PTHR43856:SF1">
    <property type="entry name" value="MITOCHONDRIAL CARDIOLIPIN HYDROLASE"/>
    <property type="match status" value="1"/>
</dbReference>
<keyword evidence="9" id="KW-0255">Endonuclease</keyword>
<dbReference type="GO" id="GO:0006793">
    <property type="term" value="P:phosphorus metabolic process"/>
    <property type="evidence" value="ECO:0007669"/>
    <property type="project" value="UniProtKB-ARBA"/>
</dbReference>
<evidence type="ECO:0000256" key="5">
    <source>
        <dbReference type="ARBA" id="ARBA00022963"/>
    </source>
</evidence>
<dbReference type="GO" id="GO:0004630">
    <property type="term" value="F:phospholipase D activity"/>
    <property type="evidence" value="ECO:0007669"/>
    <property type="project" value="UniProtKB-EC"/>
</dbReference>
<dbReference type="InterPro" id="IPR025202">
    <property type="entry name" value="PLD-like_dom"/>
</dbReference>
<evidence type="ECO:0000259" key="8">
    <source>
        <dbReference type="PROSITE" id="PS50035"/>
    </source>
</evidence>
<evidence type="ECO:0000256" key="1">
    <source>
        <dbReference type="ARBA" id="ARBA00000798"/>
    </source>
</evidence>
<comment type="catalytic activity">
    <reaction evidence="1">
        <text>a 1,2-diacyl-sn-glycero-3-phosphocholine + H2O = a 1,2-diacyl-sn-glycero-3-phosphate + choline + H(+)</text>
        <dbReference type="Rhea" id="RHEA:14445"/>
        <dbReference type="ChEBI" id="CHEBI:15354"/>
        <dbReference type="ChEBI" id="CHEBI:15377"/>
        <dbReference type="ChEBI" id="CHEBI:15378"/>
        <dbReference type="ChEBI" id="CHEBI:57643"/>
        <dbReference type="ChEBI" id="CHEBI:58608"/>
        <dbReference type="EC" id="3.1.4.4"/>
    </reaction>
</comment>
<dbReference type="InterPro" id="IPR051406">
    <property type="entry name" value="PLD_domain"/>
</dbReference>
<keyword evidence="4" id="KW-0378">Hydrolase</keyword>
<protein>
    <recommendedName>
        <fullName evidence="3">phospholipase D</fullName>
        <ecNumber evidence="3">3.1.4.4</ecNumber>
    </recommendedName>
</protein>
<dbReference type="GO" id="GO:0016891">
    <property type="term" value="F:RNA endonuclease activity producing 5'-phosphomonoesters, hydrolytic mechanism"/>
    <property type="evidence" value="ECO:0007669"/>
    <property type="project" value="TreeGrafter"/>
</dbReference>